<gene>
    <name evidence="9" type="primary">cnrT</name>
    <name evidence="9" type="ORF">AMOR_13510</name>
</gene>
<evidence type="ECO:0000256" key="4">
    <source>
        <dbReference type="ARBA" id="ARBA00022989"/>
    </source>
</evidence>
<feature type="domain" description="EamA" evidence="8">
    <location>
        <begin position="3"/>
        <end position="132"/>
    </location>
</feature>
<dbReference type="InterPro" id="IPR000620">
    <property type="entry name" value="EamA_dom"/>
</dbReference>
<feature type="compositionally biased region" description="Basic and acidic residues" evidence="6">
    <location>
        <begin position="283"/>
        <end position="313"/>
    </location>
</feature>
<feature type="transmembrane region" description="Helical" evidence="7">
    <location>
        <begin position="27"/>
        <end position="47"/>
    </location>
</feature>
<feature type="compositionally biased region" description="Basic and acidic residues" evidence="6">
    <location>
        <begin position="321"/>
        <end position="331"/>
    </location>
</feature>
<evidence type="ECO:0000259" key="8">
    <source>
        <dbReference type="Pfam" id="PF00892"/>
    </source>
</evidence>
<evidence type="ECO:0000256" key="1">
    <source>
        <dbReference type="ARBA" id="ARBA00004651"/>
    </source>
</evidence>
<sequence length="337" mass="34252">MTGLAAAALFGASTPFAKLLVPGTGPLTLAGLLYLGAAAGLLAAAPLRRSGAEAPIQRSDLPVLALVVVAGGVVGPILLVVGLARLSGASAALLLNLEAPFTIALAVVMLGEHLARREVLGAAVVILGAAALTWAPGALQASPAGAASIAGACAAWAVDNNLSQRLSIRDPVAVARAKTLAAGAFDVALGLALGERLPPAAHVAAALLTGALGYGLSIVLHLLAVRALGAARQAAYFATAPFIGALLAIPLLHDRLSPAHLAAGALMALGIALIVRTRHAHAHTHDAEEHEHAHVHDEHHAHAHAEPVVEPHSHPHRHAQLFHDHPHAPDLHHRHGH</sequence>
<proteinExistence type="predicted"/>
<evidence type="ECO:0000256" key="6">
    <source>
        <dbReference type="SAM" id="MobiDB-lite"/>
    </source>
</evidence>
<comment type="subcellular location">
    <subcellularLocation>
        <location evidence="1">Cell membrane</location>
        <topology evidence="1">Multi-pass membrane protein</topology>
    </subcellularLocation>
</comment>
<keyword evidence="2" id="KW-1003">Cell membrane</keyword>
<dbReference type="InterPro" id="IPR051258">
    <property type="entry name" value="Diverse_Substrate_Transporter"/>
</dbReference>
<dbReference type="Proteomes" id="UP001162891">
    <property type="component" value="Chromosome"/>
</dbReference>
<evidence type="ECO:0000256" key="5">
    <source>
        <dbReference type="ARBA" id="ARBA00023136"/>
    </source>
</evidence>
<feature type="transmembrane region" description="Helical" evidence="7">
    <location>
        <begin position="90"/>
        <end position="111"/>
    </location>
</feature>
<dbReference type="Pfam" id="PF00892">
    <property type="entry name" value="EamA"/>
    <property type="match status" value="2"/>
</dbReference>
<evidence type="ECO:0000256" key="2">
    <source>
        <dbReference type="ARBA" id="ARBA00022475"/>
    </source>
</evidence>
<dbReference type="InterPro" id="IPR037185">
    <property type="entry name" value="EmrE-like"/>
</dbReference>
<keyword evidence="5 7" id="KW-0472">Membrane</keyword>
<feature type="transmembrane region" description="Helical" evidence="7">
    <location>
        <begin position="118"/>
        <end position="135"/>
    </location>
</feature>
<evidence type="ECO:0000256" key="7">
    <source>
        <dbReference type="SAM" id="Phobius"/>
    </source>
</evidence>
<keyword evidence="10" id="KW-1185">Reference proteome</keyword>
<feature type="transmembrane region" description="Helical" evidence="7">
    <location>
        <begin position="203"/>
        <end position="223"/>
    </location>
</feature>
<dbReference type="PANTHER" id="PTHR42920:SF11">
    <property type="entry name" value="INNER MEMBRANE PROTEIN YTFF"/>
    <property type="match status" value="1"/>
</dbReference>
<feature type="region of interest" description="Disordered" evidence="6">
    <location>
        <begin position="283"/>
        <end position="337"/>
    </location>
</feature>
<protein>
    <submittedName>
        <fullName evidence="9">Cobalt-nickel-resistance system protein</fullName>
    </submittedName>
</protein>
<evidence type="ECO:0000313" key="10">
    <source>
        <dbReference type="Proteomes" id="UP001162891"/>
    </source>
</evidence>
<reference evidence="10" key="1">
    <citation type="journal article" date="2022" name="Int. J. Syst. Evol. Microbiol.">
        <title>Anaeromyxobacter oryzae sp. nov., Anaeromyxobacter diazotrophicus sp. nov. and Anaeromyxobacter paludicola sp. nov., isolated from paddy soils.</title>
        <authorList>
            <person name="Itoh H."/>
            <person name="Xu Z."/>
            <person name="Mise K."/>
            <person name="Masuda Y."/>
            <person name="Ushijima N."/>
            <person name="Hayakawa C."/>
            <person name="Shiratori Y."/>
            <person name="Senoo K."/>
        </authorList>
    </citation>
    <scope>NUCLEOTIDE SEQUENCE [LARGE SCALE GENOMIC DNA]</scope>
    <source>
        <strain evidence="10">Red232</strain>
    </source>
</reference>
<dbReference type="Gene3D" id="1.10.3730.20">
    <property type="match status" value="1"/>
</dbReference>
<feature type="transmembrane region" description="Helical" evidence="7">
    <location>
        <begin position="259"/>
        <end position="275"/>
    </location>
</feature>
<keyword evidence="3 7" id="KW-0812">Transmembrane</keyword>
<dbReference type="EMBL" id="AP025591">
    <property type="protein sequence ID" value="BDG02355.1"/>
    <property type="molecule type" value="Genomic_DNA"/>
</dbReference>
<dbReference type="SUPFAM" id="SSF103481">
    <property type="entry name" value="Multidrug resistance efflux transporter EmrE"/>
    <property type="match status" value="2"/>
</dbReference>
<accession>A0ABM7WSB1</accession>
<feature type="domain" description="EamA" evidence="8">
    <location>
        <begin position="145"/>
        <end position="275"/>
    </location>
</feature>
<evidence type="ECO:0000313" key="9">
    <source>
        <dbReference type="EMBL" id="BDG02355.1"/>
    </source>
</evidence>
<dbReference type="PANTHER" id="PTHR42920">
    <property type="entry name" value="OS03G0707200 PROTEIN-RELATED"/>
    <property type="match status" value="1"/>
</dbReference>
<name>A0ABM7WSB1_9BACT</name>
<feature type="transmembrane region" description="Helical" evidence="7">
    <location>
        <begin position="59"/>
        <end position="84"/>
    </location>
</feature>
<keyword evidence="4 7" id="KW-1133">Transmembrane helix</keyword>
<organism evidence="9 10">
    <name type="scientific">Anaeromyxobacter oryzae</name>
    <dbReference type="NCBI Taxonomy" id="2918170"/>
    <lineage>
        <taxon>Bacteria</taxon>
        <taxon>Pseudomonadati</taxon>
        <taxon>Myxococcota</taxon>
        <taxon>Myxococcia</taxon>
        <taxon>Myxococcales</taxon>
        <taxon>Cystobacterineae</taxon>
        <taxon>Anaeromyxobacteraceae</taxon>
        <taxon>Anaeromyxobacter</taxon>
    </lineage>
</organism>
<evidence type="ECO:0000256" key="3">
    <source>
        <dbReference type="ARBA" id="ARBA00022692"/>
    </source>
</evidence>
<feature type="transmembrane region" description="Helical" evidence="7">
    <location>
        <begin position="235"/>
        <end position="253"/>
    </location>
</feature>